<name>A0A5B0QPC2_PUCGR</name>
<reference evidence="1 2" key="1">
    <citation type="submission" date="2019-05" db="EMBL/GenBank/DDBJ databases">
        <title>Emergence of the Ug99 lineage of the wheat stem rust pathogen through somatic hybridization.</title>
        <authorList>
            <person name="Li F."/>
            <person name="Upadhyaya N.M."/>
            <person name="Sperschneider J."/>
            <person name="Matny O."/>
            <person name="Nguyen-Phuc H."/>
            <person name="Mago R."/>
            <person name="Raley C."/>
            <person name="Miller M.E."/>
            <person name="Silverstein K.A.T."/>
            <person name="Henningsen E."/>
            <person name="Hirsch C.D."/>
            <person name="Visser B."/>
            <person name="Pretorius Z.A."/>
            <person name="Steffenson B.J."/>
            <person name="Schwessinger B."/>
            <person name="Dodds P.N."/>
            <person name="Figueroa M."/>
        </authorList>
    </citation>
    <scope>NUCLEOTIDE SEQUENCE [LARGE SCALE GENOMIC DNA]</scope>
    <source>
        <strain evidence="1">21-0</strain>
    </source>
</reference>
<dbReference type="EMBL" id="VSWC01000014">
    <property type="protein sequence ID" value="KAA1114764.1"/>
    <property type="molecule type" value="Genomic_DNA"/>
</dbReference>
<accession>A0A5B0QPC2</accession>
<evidence type="ECO:0000313" key="1">
    <source>
        <dbReference type="EMBL" id="KAA1114764.1"/>
    </source>
</evidence>
<keyword evidence="2" id="KW-1185">Reference proteome</keyword>
<evidence type="ECO:0000313" key="2">
    <source>
        <dbReference type="Proteomes" id="UP000324748"/>
    </source>
</evidence>
<organism evidence="1 2">
    <name type="scientific">Puccinia graminis f. sp. tritici</name>
    <dbReference type="NCBI Taxonomy" id="56615"/>
    <lineage>
        <taxon>Eukaryota</taxon>
        <taxon>Fungi</taxon>
        <taxon>Dikarya</taxon>
        <taxon>Basidiomycota</taxon>
        <taxon>Pucciniomycotina</taxon>
        <taxon>Pucciniomycetes</taxon>
        <taxon>Pucciniales</taxon>
        <taxon>Pucciniaceae</taxon>
        <taxon>Puccinia</taxon>
    </lineage>
</organism>
<proteinExistence type="predicted"/>
<dbReference type="OrthoDB" id="10395724at2759"/>
<protein>
    <submittedName>
        <fullName evidence="1">Dihydroorotate dehydrogenase (Quinone), mitochondrial</fullName>
    </submittedName>
</protein>
<sequence>MVNWSQIVGFQVRKIDLQPLIQDELKHMKTASYEDQVKQIKQTIQFIGQSCSLFYPRPSH</sequence>
<dbReference type="Proteomes" id="UP000324748">
    <property type="component" value="Unassembled WGS sequence"/>
</dbReference>
<dbReference type="AlphaFoldDB" id="A0A5B0QPC2"/>
<comment type="caution">
    <text evidence="1">The sequence shown here is derived from an EMBL/GenBank/DDBJ whole genome shotgun (WGS) entry which is preliminary data.</text>
</comment>
<gene>
    <name evidence="1" type="primary">URA9_3</name>
    <name evidence="1" type="ORF">PGT21_022100</name>
</gene>